<dbReference type="InterPro" id="IPR013154">
    <property type="entry name" value="ADH-like_N"/>
</dbReference>
<sequence length="355" mass="37578">MPPRTQRAAQYNPVSKKVEVNEIPVPSIKDDELLIRTVAASLCHSDIMLVEGQIPAVSDEPVTIGHEATGQVVSVGSAVQGFKKGDFVGFINAYHACFKCRGCANHYIYCTSGSMVMQGFSCDGYFQEYCAIDAGTAVVLPPTMDASVSSPIFCAGITAYHAVLKAGLSEGDTLAVIGCGGLGQLAIKYAKAKRLKVVAVDVDDNTLATATASGADHAFNSRKQKDYIDQIHHITAGGCDAAAVFAAVKAGYDGAPATLRVGGHLVVVGIPKDDIQVSAFDLSMCKYHISAANNAANPRQLADCADFTAAHKISSPSKFYKLEQINDMIGVMQRQEMAGTRMVVKFEESAASSRL</sequence>
<evidence type="ECO:0000256" key="5">
    <source>
        <dbReference type="ARBA" id="ARBA00023002"/>
    </source>
</evidence>
<accession>A0ABR0LR17</accession>
<dbReference type="Pfam" id="PF00107">
    <property type="entry name" value="ADH_zinc_N"/>
    <property type="match status" value="1"/>
</dbReference>
<comment type="cofactor">
    <cofactor evidence="1 6">
        <name>Zn(2+)</name>
        <dbReference type="ChEBI" id="CHEBI:29105"/>
    </cofactor>
</comment>
<gene>
    <name evidence="8" type="ORF">LTR16_000463</name>
</gene>
<dbReference type="InterPro" id="IPR013149">
    <property type="entry name" value="ADH-like_C"/>
</dbReference>
<dbReference type="SUPFAM" id="SSF51735">
    <property type="entry name" value="NAD(P)-binding Rossmann-fold domains"/>
    <property type="match status" value="1"/>
</dbReference>
<evidence type="ECO:0000256" key="1">
    <source>
        <dbReference type="ARBA" id="ARBA00001947"/>
    </source>
</evidence>
<dbReference type="SMART" id="SM00829">
    <property type="entry name" value="PKS_ER"/>
    <property type="match status" value="1"/>
</dbReference>
<dbReference type="PROSITE" id="PS00059">
    <property type="entry name" value="ADH_ZINC"/>
    <property type="match status" value="1"/>
</dbReference>
<evidence type="ECO:0000256" key="4">
    <source>
        <dbReference type="ARBA" id="ARBA00022833"/>
    </source>
</evidence>
<comment type="similarity">
    <text evidence="2 6">Belongs to the zinc-containing alcohol dehydrogenase family.</text>
</comment>
<dbReference type="SUPFAM" id="SSF50129">
    <property type="entry name" value="GroES-like"/>
    <property type="match status" value="1"/>
</dbReference>
<comment type="caution">
    <text evidence="8">The sequence shown here is derived from an EMBL/GenBank/DDBJ whole genome shotgun (WGS) entry which is preliminary data.</text>
</comment>
<keyword evidence="4 6" id="KW-0862">Zinc</keyword>
<dbReference type="Gene3D" id="3.40.50.720">
    <property type="entry name" value="NAD(P)-binding Rossmann-like Domain"/>
    <property type="match status" value="1"/>
</dbReference>
<name>A0ABR0LR17_9PEZI</name>
<keyword evidence="3 6" id="KW-0479">Metal-binding</keyword>
<dbReference type="InterPro" id="IPR011032">
    <property type="entry name" value="GroES-like_sf"/>
</dbReference>
<evidence type="ECO:0000313" key="8">
    <source>
        <dbReference type="EMBL" id="KAK5202072.1"/>
    </source>
</evidence>
<evidence type="ECO:0000313" key="9">
    <source>
        <dbReference type="Proteomes" id="UP001357485"/>
    </source>
</evidence>
<dbReference type="PANTHER" id="PTHR42940">
    <property type="entry name" value="ALCOHOL DEHYDROGENASE 1-RELATED"/>
    <property type="match status" value="1"/>
</dbReference>
<reference evidence="8 9" key="1">
    <citation type="submission" date="2023-08" db="EMBL/GenBank/DDBJ databases">
        <title>Black Yeasts Isolated from many extreme environments.</title>
        <authorList>
            <person name="Coleine C."/>
            <person name="Stajich J.E."/>
            <person name="Selbmann L."/>
        </authorList>
    </citation>
    <scope>NUCLEOTIDE SEQUENCE [LARGE SCALE GENOMIC DNA]</scope>
    <source>
        <strain evidence="8 9">CCFEE 536</strain>
    </source>
</reference>
<organism evidence="8 9">
    <name type="scientific">Cryomyces antarcticus</name>
    <dbReference type="NCBI Taxonomy" id="329879"/>
    <lineage>
        <taxon>Eukaryota</taxon>
        <taxon>Fungi</taxon>
        <taxon>Dikarya</taxon>
        <taxon>Ascomycota</taxon>
        <taxon>Pezizomycotina</taxon>
        <taxon>Dothideomycetes</taxon>
        <taxon>Dothideomycetes incertae sedis</taxon>
        <taxon>Cryomyces</taxon>
    </lineage>
</organism>
<dbReference type="InterPro" id="IPR020843">
    <property type="entry name" value="ER"/>
</dbReference>
<feature type="domain" description="Enoyl reductase (ER)" evidence="7">
    <location>
        <begin position="13"/>
        <end position="343"/>
    </location>
</feature>
<proteinExistence type="inferred from homology"/>
<protein>
    <recommendedName>
        <fullName evidence="7">Enoyl reductase (ER) domain-containing protein</fullName>
    </recommendedName>
</protein>
<keyword evidence="9" id="KW-1185">Reference proteome</keyword>
<dbReference type="Gene3D" id="3.90.180.10">
    <property type="entry name" value="Medium-chain alcohol dehydrogenases, catalytic domain"/>
    <property type="match status" value="1"/>
</dbReference>
<keyword evidence="5" id="KW-0560">Oxidoreductase</keyword>
<dbReference type="PANTHER" id="PTHR42940:SF8">
    <property type="entry name" value="VACUOLAR PROTEIN SORTING-ASSOCIATED PROTEIN 11"/>
    <property type="match status" value="1"/>
</dbReference>
<dbReference type="Pfam" id="PF08240">
    <property type="entry name" value="ADH_N"/>
    <property type="match status" value="1"/>
</dbReference>
<dbReference type="EMBL" id="JAVRRA010016423">
    <property type="protein sequence ID" value="KAK5202072.1"/>
    <property type="molecule type" value="Genomic_DNA"/>
</dbReference>
<dbReference type="Proteomes" id="UP001357485">
    <property type="component" value="Unassembled WGS sequence"/>
</dbReference>
<evidence type="ECO:0000256" key="3">
    <source>
        <dbReference type="ARBA" id="ARBA00022723"/>
    </source>
</evidence>
<dbReference type="InterPro" id="IPR002328">
    <property type="entry name" value="ADH_Zn_CS"/>
</dbReference>
<evidence type="ECO:0000259" key="7">
    <source>
        <dbReference type="SMART" id="SM00829"/>
    </source>
</evidence>
<dbReference type="InterPro" id="IPR036291">
    <property type="entry name" value="NAD(P)-bd_dom_sf"/>
</dbReference>
<evidence type="ECO:0000256" key="6">
    <source>
        <dbReference type="RuleBase" id="RU361277"/>
    </source>
</evidence>
<evidence type="ECO:0000256" key="2">
    <source>
        <dbReference type="ARBA" id="ARBA00008072"/>
    </source>
</evidence>